<dbReference type="EMBL" id="CP136426">
    <property type="protein sequence ID" value="WOC52559.1"/>
    <property type="molecule type" value="Genomic_DNA"/>
</dbReference>
<organism evidence="2 3">
    <name type="scientific">Bergeyella porcorum</name>
    <dbReference type="NCBI Taxonomy" id="1735111"/>
    <lineage>
        <taxon>Bacteria</taxon>
        <taxon>Pseudomonadati</taxon>
        <taxon>Bacteroidota</taxon>
        <taxon>Flavobacteriia</taxon>
        <taxon>Flavobacteriales</taxon>
        <taxon>Weeksellaceae</taxon>
        <taxon>Bergeyella</taxon>
    </lineage>
</organism>
<keyword evidence="1" id="KW-0732">Signal</keyword>
<keyword evidence="3" id="KW-1185">Reference proteome</keyword>
<gene>
    <name evidence="2" type="ORF">BPO_1912</name>
</gene>
<dbReference type="KEGG" id="bpor:BPO_1912"/>
<dbReference type="AlphaFoldDB" id="A0AAU0F3Z5"/>
<evidence type="ECO:0000313" key="2">
    <source>
        <dbReference type="EMBL" id="WOC52559.1"/>
    </source>
</evidence>
<evidence type="ECO:0000313" key="3">
    <source>
        <dbReference type="Proteomes" id="UP001432059"/>
    </source>
</evidence>
<dbReference type="RefSeq" id="WP_327983936.1">
    <property type="nucleotide sequence ID" value="NZ_CP136426.1"/>
</dbReference>
<protein>
    <submittedName>
        <fullName evidence="2">Uncharacterized protein</fullName>
    </submittedName>
</protein>
<name>A0AAU0F3Z5_9FLAO</name>
<feature type="chain" id="PRO_5043972661" evidence="1">
    <location>
        <begin position="23"/>
        <end position="397"/>
    </location>
</feature>
<proteinExistence type="predicted"/>
<accession>A0AAU0F3Z5</accession>
<dbReference type="Proteomes" id="UP001432059">
    <property type="component" value="Chromosome"/>
</dbReference>
<sequence>MMKKKIQLGSMIALFLSGVLSAQSVGINTDTPNKSAAMHVSVSKDFRPATAKAVIAGGKLVGINVLDGGFGYKTAPTVVIGGGGATAYADGARAIATATIDSKTGAVTAVTVNDGGNRYEILPDILFVNNDEGVQRGLVLPRVELTSLLNTDTPVNIPPKDTDGDGLLVYRAGQGEDGVPSWYEKNEDRWYEAANAFKSPKIAVFSFRQNRMNLAINEAGTGGDLEVNMYREAVSNLQGVVRANGNADIKLPKVAGTYLVEVTLNLVTRPDTQVPSRNLPYGNNCHPTTGNCSAPITPNGYYFMGYFGDLRSYNANLTFKTGTVYGADYLREEDNVITKIGEKHSLTFLFTIKYEATAFSAAEPYINFRLGRMIGRSYYLPVDVLAEGSFIKVQKID</sequence>
<reference evidence="2" key="1">
    <citation type="submission" date="2023-10" db="EMBL/GenBank/DDBJ databases">
        <title>Characterization and whole genome sequencing of a novel strain of Bergeyella porcorum QD2021 isolated from pig.</title>
        <authorList>
            <person name="Liu G."/>
            <person name="Chen C."/>
            <person name="Han X."/>
        </authorList>
    </citation>
    <scope>NUCLEOTIDE SEQUENCE</scope>
    <source>
        <strain evidence="2">QD2021</strain>
    </source>
</reference>
<evidence type="ECO:0000256" key="1">
    <source>
        <dbReference type="SAM" id="SignalP"/>
    </source>
</evidence>
<feature type="signal peptide" evidence="1">
    <location>
        <begin position="1"/>
        <end position="22"/>
    </location>
</feature>